<proteinExistence type="predicted"/>
<keyword evidence="1" id="KW-0812">Transmembrane</keyword>
<evidence type="ECO:0000256" key="1">
    <source>
        <dbReference type="SAM" id="Phobius"/>
    </source>
</evidence>
<evidence type="ECO:0000313" key="3">
    <source>
        <dbReference type="EMBL" id="GBP10851.1"/>
    </source>
</evidence>
<accession>A0A4C1TC12</accession>
<protein>
    <recommendedName>
        <fullName evidence="2">Integrin beta N-terminal domain-containing protein</fullName>
    </recommendedName>
</protein>
<feature type="transmembrane region" description="Helical" evidence="1">
    <location>
        <begin position="88"/>
        <end position="106"/>
    </location>
</feature>
<keyword evidence="1" id="KW-0472">Membrane</keyword>
<organism evidence="3 4">
    <name type="scientific">Eumeta variegata</name>
    <name type="common">Bagworm moth</name>
    <name type="synonym">Eumeta japonica</name>
    <dbReference type="NCBI Taxonomy" id="151549"/>
    <lineage>
        <taxon>Eukaryota</taxon>
        <taxon>Metazoa</taxon>
        <taxon>Ecdysozoa</taxon>
        <taxon>Arthropoda</taxon>
        <taxon>Hexapoda</taxon>
        <taxon>Insecta</taxon>
        <taxon>Pterygota</taxon>
        <taxon>Neoptera</taxon>
        <taxon>Endopterygota</taxon>
        <taxon>Lepidoptera</taxon>
        <taxon>Glossata</taxon>
        <taxon>Ditrysia</taxon>
        <taxon>Tineoidea</taxon>
        <taxon>Psychidae</taxon>
        <taxon>Oiketicinae</taxon>
        <taxon>Eumeta</taxon>
    </lineage>
</organism>
<keyword evidence="1" id="KW-1133">Transmembrane helix</keyword>
<reference evidence="3 4" key="1">
    <citation type="journal article" date="2019" name="Commun. Biol.">
        <title>The bagworm genome reveals a unique fibroin gene that provides high tensile strength.</title>
        <authorList>
            <person name="Kono N."/>
            <person name="Nakamura H."/>
            <person name="Ohtoshi R."/>
            <person name="Tomita M."/>
            <person name="Numata K."/>
            <person name="Arakawa K."/>
        </authorList>
    </citation>
    <scope>NUCLEOTIDE SEQUENCE [LARGE SCALE GENOMIC DNA]</scope>
</reference>
<dbReference type="Proteomes" id="UP000299102">
    <property type="component" value="Unassembled WGS sequence"/>
</dbReference>
<evidence type="ECO:0000313" key="4">
    <source>
        <dbReference type="Proteomes" id="UP000299102"/>
    </source>
</evidence>
<dbReference type="EMBL" id="BGZK01000043">
    <property type="protein sequence ID" value="GBP10851.1"/>
    <property type="molecule type" value="Genomic_DNA"/>
</dbReference>
<dbReference type="STRING" id="151549.A0A4C1TC12"/>
<feature type="domain" description="Integrin beta N-terminal" evidence="2">
    <location>
        <begin position="114"/>
        <end position="149"/>
    </location>
</feature>
<dbReference type="AlphaFoldDB" id="A0A4C1TC12"/>
<evidence type="ECO:0000259" key="2">
    <source>
        <dbReference type="Pfam" id="PF17205"/>
    </source>
</evidence>
<gene>
    <name evidence="3" type="ORF">EVAR_5438_1</name>
</gene>
<dbReference type="Pfam" id="PF17205">
    <property type="entry name" value="PSI_integrin"/>
    <property type="match status" value="1"/>
</dbReference>
<comment type="caution">
    <text evidence="3">The sequence shown here is derived from an EMBL/GenBank/DDBJ whole genome shotgun (WGS) entry which is preliminary data.</text>
</comment>
<keyword evidence="4" id="KW-1185">Reference proteome</keyword>
<sequence length="265" mass="29001">MRRYERCGYLEKWEFTKMSAQDVTSFGRLLLASFRPQLRALNTTSNENPNAELDDLIHVRVGGALSRTGGPPTANDETDTMVRKRTQWSVAVVLVCVFAGACWSQLAERLMTPNSCSGKSSCSDCIRTAGCHWCSAPDHSRPRCFLPDVKDGNDYCSEEFITNSGNLISIDQSRSLTRGKGGGRIGWGSEESMSISETSSYEASGSVSSSGAAGGAFGAAEDLVQIKPQRVRLQLRMMFNVNSVIYLLLVSNDTPGEFEKLIIEE</sequence>
<name>A0A4C1TC12_EUMVA</name>
<dbReference type="InterPro" id="IPR033760">
    <property type="entry name" value="Integrin_beta_N"/>
</dbReference>
<dbReference type="SUPFAM" id="SSF103575">
    <property type="entry name" value="Plexin repeat"/>
    <property type="match status" value="1"/>
</dbReference>